<protein>
    <recommendedName>
        <fullName evidence="1">GyrI-like small molecule binding domain-containing protein</fullName>
    </recommendedName>
</protein>
<dbReference type="InterPro" id="IPR029442">
    <property type="entry name" value="GyrI-like"/>
</dbReference>
<sequence length="210" mass="24073">MKMKYEWRKQEKTTYATKKQPQLLTIPAQTFMSIHGTGNPNGPEFQTHLQTLYPAAYGLKHAYKQYAQTQACEFDDYVVFPLEGVWSLTIKGQQLDHLDKDEFSYDIMIRVPDFVPNELIAPALAAVKAKKQLPTEQINVQQFDAMQVAQILHLGAYDDEPASFAKIDELVANQGMHRTSKIHREIYLSDARRVAPDKLKTILRYRVASN</sequence>
<dbReference type="GeneID" id="77216219"/>
<organism evidence="2 3">
    <name type="scientific">Lactiplantibacillus plantarum</name>
    <name type="common">Lactobacillus plantarum</name>
    <dbReference type="NCBI Taxonomy" id="1590"/>
    <lineage>
        <taxon>Bacteria</taxon>
        <taxon>Bacillati</taxon>
        <taxon>Bacillota</taxon>
        <taxon>Bacilli</taxon>
        <taxon>Lactobacillales</taxon>
        <taxon>Lactobacillaceae</taxon>
        <taxon>Lactiplantibacillus</taxon>
    </lineage>
</organism>
<evidence type="ECO:0000259" key="1">
    <source>
        <dbReference type="Pfam" id="PF06445"/>
    </source>
</evidence>
<dbReference type="Proteomes" id="UP000076882">
    <property type="component" value="Unassembled WGS sequence"/>
</dbReference>
<feature type="domain" description="GyrI-like small molecule binding" evidence="1">
    <location>
        <begin position="20"/>
        <end position="201"/>
    </location>
</feature>
<dbReference type="RefSeq" id="WP_003642322.1">
    <property type="nucleotide sequence ID" value="NZ_AP028153.1"/>
</dbReference>
<dbReference type="EMBL" id="LUXM01000019">
    <property type="protein sequence ID" value="KZU96472.1"/>
    <property type="molecule type" value="Genomic_DNA"/>
</dbReference>
<name>A0A166J128_LACPN</name>
<dbReference type="Gene3D" id="3.20.80.10">
    <property type="entry name" value="Regulatory factor, effector binding domain"/>
    <property type="match status" value="1"/>
</dbReference>
<dbReference type="PIRSF" id="PIRSF031644">
    <property type="entry name" value="UCP031644"/>
    <property type="match status" value="1"/>
</dbReference>
<proteinExistence type="predicted"/>
<evidence type="ECO:0000313" key="2">
    <source>
        <dbReference type="EMBL" id="KZU96472.1"/>
    </source>
</evidence>
<gene>
    <name evidence="2" type="ORF">Lp19_1084</name>
</gene>
<comment type="caution">
    <text evidence="2">The sequence shown here is derived from an EMBL/GenBank/DDBJ whole genome shotgun (WGS) entry which is preliminary data.</text>
</comment>
<reference evidence="2 3" key="1">
    <citation type="submission" date="2016-03" db="EMBL/GenBank/DDBJ databases">
        <title>Comparative genomics of 54 Lactobacillus plantarum strains reveals genomic uncoupling from niche constraints.</title>
        <authorList>
            <person name="Martino M.E."/>
        </authorList>
    </citation>
    <scope>NUCLEOTIDE SEQUENCE [LARGE SCALE GENOMIC DNA]</scope>
    <source>
        <strain evidence="2 3">19.1</strain>
    </source>
</reference>
<dbReference type="Pfam" id="PF06445">
    <property type="entry name" value="GyrI-like"/>
    <property type="match status" value="1"/>
</dbReference>
<dbReference type="InterPro" id="IPR011256">
    <property type="entry name" value="Reg_factor_effector_dom_sf"/>
</dbReference>
<dbReference type="SUPFAM" id="SSF55136">
    <property type="entry name" value="Probable bacterial effector-binding domain"/>
    <property type="match status" value="1"/>
</dbReference>
<evidence type="ECO:0000313" key="3">
    <source>
        <dbReference type="Proteomes" id="UP000076882"/>
    </source>
</evidence>
<dbReference type="PATRIC" id="fig|1590.152.peg.2660"/>
<dbReference type="AlphaFoldDB" id="A0A166J128"/>
<dbReference type="InterPro" id="IPR008319">
    <property type="entry name" value="GyrI-like_CCH_Lin2189-like"/>
</dbReference>
<accession>A0A166J128</accession>